<dbReference type="Gene3D" id="1.10.510.10">
    <property type="entry name" value="Transferase(Phosphotransferase) domain 1"/>
    <property type="match status" value="1"/>
</dbReference>
<proteinExistence type="inferred from homology"/>
<dbReference type="InterPro" id="IPR032675">
    <property type="entry name" value="LRR_dom_sf"/>
</dbReference>
<evidence type="ECO:0000256" key="12">
    <source>
        <dbReference type="ARBA" id="ARBA00022741"/>
    </source>
</evidence>
<organism evidence="23">
    <name type="scientific">Fagus sylvatica</name>
    <name type="common">Beechnut</name>
    <dbReference type="NCBI Taxonomy" id="28930"/>
    <lineage>
        <taxon>Eukaryota</taxon>
        <taxon>Viridiplantae</taxon>
        <taxon>Streptophyta</taxon>
        <taxon>Embryophyta</taxon>
        <taxon>Tracheophyta</taxon>
        <taxon>Spermatophyta</taxon>
        <taxon>Magnoliopsida</taxon>
        <taxon>eudicotyledons</taxon>
        <taxon>Gunneridae</taxon>
        <taxon>Pentapetalae</taxon>
        <taxon>rosids</taxon>
        <taxon>fabids</taxon>
        <taxon>Fagales</taxon>
        <taxon>Fagaceae</taxon>
        <taxon>Fagus</taxon>
    </lineage>
</organism>
<evidence type="ECO:0000256" key="9">
    <source>
        <dbReference type="ARBA" id="ARBA00022692"/>
    </source>
</evidence>
<keyword evidence="16" id="KW-0472">Membrane</keyword>
<evidence type="ECO:0000256" key="18">
    <source>
        <dbReference type="ARBA" id="ARBA00038043"/>
    </source>
</evidence>
<dbReference type="Pfam" id="PF13855">
    <property type="entry name" value="LRR_8"/>
    <property type="match status" value="1"/>
</dbReference>
<protein>
    <recommendedName>
        <fullName evidence="3">non-specific serine/threonine protein kinase</fullName>
        <ecNumber evidence="3">2.7.11.1</ecNumber>
    </recommendedName>
</protein>
<evidence type="ECO:0000256" key="19">
    <source>
        <dbReference type="ARBA" id="ARBA00047899"/>
    </source>
</evidence>
<dbReference type="SUPFAM" id="SSF56112">
    <property type="entry name" value="Protein kinase-like (PK-like)"/>
    <property type="match status" value="1"/>
</dbReference>
<dbReference type="InterPro" id="IPR051420">
    <property type="entry name" value="Ser_Thr_Kinases_DiverseReg"/>
</dbReference>
<evidence type="ECO:0000256" key="4">
    <source>
        <dbReference type="ARBA" id="ARBA00022475"/>
    </source>
</evidence>
<dbReference type="FunFam" id="3.80.10.10:FF:000400">
    <property type="entry name" value="Nuclear pore complex protein NUP107"/>
    <property type="match status" value="1"/>
</dbReference>
<evidence type="ECO:0000256" key="17">
    <source>
        <dbReference type="ARBA" id="ARBA00023180"/>
    </source>
</evidence>
<dbReference type="Pfam" id="PF08263">
    <property type="entry name" value="LRRNT_2"/>
    <property type="match status" value="1"/>
</dbReference>
<dbReference type="AlphaFoldDB" id="A0A2N9J105"/>
<dbReference type="InterPro" id="IPR013210">
    <property type="entry name" value="LRR_N_plant-typ"/>
</dbReference>
<keyword evidence="7" id="KW-0433">Leucine-rich repeat</keyword>
<keyword evidence="5" id="KW-0134">Cell wall</keyword>
<keyword evidence="6" id="KW-0723">Serine/threonine-protein kinase</keyword>
<dbReference type="InterPro" id="IPR011009">
    <property type="entry name" value="Kinase-like_dom_sf"/>
</dbReference>
<dbReference type="InterPro" id="IPR003591">
    <property type="entry name" value="Leu-rich_rpt_typical-subtyp"/>
</dbReference>
<keyword evidence="13" id="KW-0418">Kinase</keyword>
<dbReference type="GO" id="GO:0004674">
    <property type="term" value="F:protein serine/threonine kinase activity"/>
    <property type="evidence" value="ECO:0007669"/>
    <property type="project" value="UniProtKB-KW"/>
</dbReference>
<evidence type="ECO:0000256" key="8">
    <source>
        <dbReference type="ARBA" id="ARBA00022679"/>
    </source>
</evidence>
<evidence type="ECO:0000256" key="14">
    <source>
        <dbReference type="ARBA" id="ARBA00022840"/>
    </source>
</evidence>
<feature type="signal peptide" evidence="21">
    <location>
        <begin position="1"/>
        <end position="21"/>
    </location>
</feature>
<evidence type="ECO:0000256" key="7">
    <source>
        <dbReference type="ARBA" id="ARBA00022614"/>
    </source>
</evidence>
<keyword evidence="8" id="KW-0808">Transferase</keyword>
<comment type="catalytic activity">
    <reaction evidence="19">
        <text>L-threonyl-[protein] + ATP = O-phospho-L-threonyl-[protein] + ADP + H(+)</text>
        <dbReference type="Rhea" id="RHEA:46608"/>
        <dbReference type="Rhea" id="RHEA-COMP:11060"/>
        <dbReference type="Rhea" id="RHEA-COMP:11605"/>
        <dbReference type="ChEBI" id="CHEBI:15378"/>
        <dbReference type="ChEBI" id="CHEBI:30013"/>
        <dbReference type="ChEBI" id="CHEBI:30616"/>
        <dbReference type="ChEBI" id="CHEBI:61977"/>
        <dbReference type="ChEBI" id="CHEBI:456216"/>
        <dbReference type="EC" id="2.7.11.1"/>
    </reaction>
</comment>
<keyword evidence="14" id="KW-0067">ATP-binding</keyword>
<keyword evidence="10 21" id="KW-0732">Signal</keyword>
<dbReference type="FunFam" id="3.80.10.10:FF:000383">
    <property type="entry name" value="Leucine-rich repeat receptor protein kinase EMS1"/>
    <property type="match status" value="1"/>
</dbReference>
<dbReference type="GO" id="GO:0005886">
    <property type="term" value="C:plasma membrane"/>
    <property type="evidence" value="ECO:0007669"/>
    <property type="project" value="UniProtKB-SubCell"/>
</dbReference>
<dbReference type="PROSITE" id="PS00109">
    <property type="entry name" value="PROTEIN_KINASE_TYR"/>
    <property type="match status" value="1"/>
</dbReference>
<dbReference type="PANTHER" id="PTHR48005">
    <property type="entry name" value="LEUCINE RICH REPEAT KINASE 2"/>
    <property type="match status" value="1"/>
</dbReference>
<evidence type="ECO:0000256" key="20">
    <source>
        <dbReference type="ARBA" id="ARBA00048679"/>
    </source>
</evidence>
<dbReference type="PROSITE" id="PS50011">
    <property type="entry name" value="PROTEIN_KINASE_DOM"/>
    <property type="match status" value="1"/>
</dbReference>
<evidence type="ECO:0000256" key="13">
    <source>
        <dbReference type="ARBA" id="ARBA00022777"/>
    </source>
</evidence>
<comment type="subcellular location">
    <subcellularLocation>
        <location evidence="2">Cell membrane</location>
    </subcellularLocation>
    <subcellularLocation>
        <location evidence="1">Secreted</location>
        <location evidence="1">Cell wall</location>
    </subcellularLocation>
</comment>
<dbReference type="InterPro" id="IPR000719">
    <property type="entry name" value="Prot_kinase_dom"/>
</dbReference>
<name>A0A2N9J105_FAGSY</name>
<accession>A0A2N9J105</accession>
<keyword evidence="17" id="KW-0325">Glycoprotein</keyword>
<keyword evidence="15" id="KW-1133">Transmembrane helix</keyword>
<comment type="catalytic activity">
    <reaction evidence="20">
        <text>L-seryl-[protein] + ATP = O-phospho-L-seryl-[protein] + ADP + H(+)</text>
        <dbReference type="Rhea" id="RHEA:17989"/>
        <dbReference type="Rhea" id="RHEA-COMP:9863"/>
        <dbReference type="Rhea" id="RHEA-COMP:11604"/>
        <dbReference type="ChEBI" id="CHEBI:15378"/>
        <dbReference type="ChEBI" id="CHEBI:29999"/>
        <dbReference type="ChEBI" id="CHEBI:30616"/>
        <dbReference type="ChEBI" id="CHEBI:83421"/>
        <dbReference type="ChEBI" id="CHEBI:456216"/>
        <dbReference type="EC" id="2.7.11.1"/>
    </reaction>
</comment>
<keyword evidence="4" id="KW-1003">Cell membrane</keyword>
<feature type="chain" id="PRO_5015009712" description="non-specific serine/threonine protein kinase" evidence="21">
    <location>
        <begin position="22"/>
        <end position="488"/>
    </location>
</feature>
<evidence type="ECO:0000256" key="2">
    <source>
        <dbReference type="ARBA" id="ARBA00004236"/>
    </source>
</evidence>
<dbReference type="Pfam" id="PF00560">
    <property type="entry name" value="LRR_1"/>
    <property type="match status" value="2"/>
</dbReference>
<evidence type="ECO:0000256" key="6">
    <source>
        <dbReference type="ARBA" id="ARBA00022527"/>
    </source>
</evidence>
<evidence type="ECO:0000256" key="21">
    <source>
        <dbReference type="SAM" id="SignalP"/>
    </source>
</evidence>
<evidence type="ECO:0000256" key="11">
    <source>
        <dbReference type="ARBA" id="ARBA00022737"/>
    </source>
</evidence>
<keyword evidence="9" id="KW-0812">Transmembrane</keyword>
<comment type="similarity">
    <text evidence="18">Belongs to the polygalacturonase-inhibiting protein family.</text>
</comment>
<feature type="domain" description="Protein kinase" evidence="22">
    <location>
        <begin position="265"/>
        <end position="488"/>
    </location>
</feature>
<reference evidence="23" key="1">
    <citation type="submission" date="2018-02" db="EMBL/GenBank/DDBJ databases">
        <authorList>
            <person name="Cohen D.B."/>
            <person name="Kent A.D."/>
        </authorList>
    </citation>
    <scope>NUCLEOTIDE SEQUENCE</scope>
</reference>
<dbReference type="EMBL" id="OIVN01006319">
    <property type="protein sequence ID" value="SPD30488.1"/>
    <property type="molecule type" value="Genomic_DNA"/>
</dbReference>
<dbReference type="Pfam" id="PF00069">
    <property type="entry name" value="Pkinase"/>
    <property type="match status" value="1"/>
</dbReference>
<dbReference type="PANTHER" id="PTHR48005:SF70">
    <property type="entry name" value="MDIS1-INTERACTING RECEPTOR LIKE KINASE 2-LIKE"/>
    <property type="match status" value="1"/>
</dbReference>
<evidence type="ECO:0000256" key="16">
    <source>
        <dbReference type="ARBA" id="ARBA00023136"/>
    </source>
</evidence>
<dbReference type="InterPro" id="IPR001611">
    <property type="entry name" value="Leu-rich_rpt"/>
</dbReference>
<evidence type="ECO:0000313" key="23">
    <source>
        <dbReference type="EMBL" id="SPD30488.1"/>
    </source>
</evidence>
<dbReference type="FunFam" id="3.80.10.10:FF:000041">
    <property type="entry name" value="LRR receptor-like serine/threonine-protein kinase ERECTA"/>
    <property type="match status" value="1"/>
</dbReference>
<evidence type="ECO:0000256" key="15">
    <source>
        <dbReference type="ARBA" id="ARBA00022989"/>
    </source>
</evidence>
<dbReference type="PRINTS" id="PR00019">
    <property type="entry name" value="LEURICHRPT"/>
</dbReference>
<evidence type="ECO:0000256" key="1">
    <source>
        <dbReference type="ARBA" id="ARBA00004191"/>
    </source>
</evidence>
<dbReference type="InterPro" id="IPR008266">
    <property type="entry name" value="Tyr_kinase_AS"/>
</dbReference>
<dbReference type="SUPFAM" id="SSF52058">
    <property type="entry name" value="L domain-like"/>
    <property type="match status" value="1"/>
</dbReference>
<dbReference type="SMART" id="SM00369">
    <property type="entry name" value="LRR_TYP"/>
    <property type="match status" value="5"/>
</dbReference>
<keyword evidence="5" id="KW-0964">Secreted</keyword>
<dbReference type="EC" id="2.7.11.1" evidence="3"/>
<evidence type="ECO:0000256" key="5">
    <source>
        <dbReference type="ARBA" id="ARBA00022512"/>
    </source>
</evidence>
<evidence type="ECO:0000256" key="10">
    <source>
        <dbReference type="ARBA" id="ARBA00022729"/>
    </source>
</evidence>
<evidence type="ECO:0000256" key="3">
    <source>
        <dbReference type="ARBA" id="ARBA00012513"/>
    </source>
</evidence>
<gene>
    <name evidence="23" type="ORF">FSB_LOCUS58370</name>
</gene>
<sequence length="488" mass="53854">MALSSLKKVLSLFSLATLAVLHSSFHFHVASLSVNEKAEAEAEANALLKWKATLQNDTHSPLPSWTLPKNATNSSIPCSWFGISCNKAGSVIRLNLTNSGLKGTFHEFPFSSLPNLASVDFAKNELFGTVLTETSHLSTLIYLDLSSNKLSGEIPPQIDNNNLRGPIPKTLRDCTSLTRVRLQQNQLSGNISEDFGVYSNLDFMDLSYNRFYGEISDNWSNWELPKEFQKLTSLSKLMLNGNQISGAIPPELGSLTNLEYLDLSSNRFDKSIPGNMGNLLKLHYLNLSNNKFSHNIPIQMCDLAHLSQLDLSHNLLEGEIPSQIGNLQSLEMLNVSHNNLSGFIPIVFEEMRGLLFVDISYNQLEGPLPNSRAFQDAGIEALQGVAHAMSYMHHECSPPIVHRDISSKNVLLDSQYEAHVSDFGIAKLLNRDSSNWTSLAGTYGYIAPVIKGRHPGEIISILSASFVEENLLSTGFLDIRLPPPTLSS</sequence>
<dbReference type="Gene3D" id="3.80.10.10">
    <property type="entry name" value="Ribonuclease Inhibitor"/>
    <property type="match status" value="4"/>
</dbReference>
<keyword evidence="11" id="KW-0677">Repeat</keyword>
<keyword evidence="12" id="KW-0547">Nucleotide-binding</keyword>
<evidence type="ECO:0000259" key="22">
    <source>
        <dbReference type="PROSITE" id="PS50011"/>
    </source>
</evidence>
<dbReference type="GO" id="GO:0005524">
    <property type="term" value="F:ATP binding"/>
    <property type="evidence" value="ECO:0007669"/>
    <property type="project" value="UniProtKB-KW"/>
</dbReference>